<evidence type="ECO:0000256" key="5">
    <source>
        <dbReference type="ARBA" id="ARBA00022692"/>
    </source>
</evidence>
<protein>
    <submittedName>
        <fullName evidence="10">Maltoporin</fullName>
    </submittedName>
</protein>
<evidence type="ECO:0000256" key="9">
    <source>
        <dbReference type="ARBA" id="ARBA00023237"/>
    </source>
</evidence>
<dbReference type="PANTHER" id="PTHR38762:SF1">
    <property type="entry name" value="CRYPTIC OUTER MEMBRANE PORIN BGLH-RELATED"/>
    <property type="match status" value="1"/>
</dbReference>
<dbReference type="PANTHER" id="PTHR38762">
    <property type="entry name" value="CRYPTIC OUTER MEMBRANE PORIN BGLH-RELATED"/>
    <property type="match status" value="1"/>
</dbReference>
<dbReference type="GO" id="GO:0009279">
    <property type="term" value="C:cell outer membrane"/>
    <property type="evidence" value="ECO:0007669"/>
    <property type="project" value="UniProtKB-SubCell"/>
</dbReference>
<reference evidence="10 11" key="1">
    <citation type="submission" date="2018-03" db="EMBL/GenBank/DDBJ databases">
        <authorList>
            <person name="Keele B.F."/>
        </authorList>
    </citation>
    <scope>NUCLEOTIDE SEQUENCE [LARGE SCALE GENOMIC DNA]</scope>
    <source>
        <strain evidence="10 11">CECT 8504</strain>
    </source>
</reference>
<keyword evidence="5" id="KW-0812">Transmembrane</keyword>
<dbReference type="Pfam" id="PF02264">
    <property type="entry name" value="LamB"/>
    <property type="match status" value="1"/>
</dbReference>
<keyword evidence="9" id="KW-0998">Cell outer membrane</keyword>
<keyword evidence="3" id="KW-0813">Transport</keyword>
<dbReference type="GO" id="GO:0015144">
    <property type="term" value="F:carbohydrate transmembrane transporter activity"/>
    <property type="evidence" value="ECO:0007669"/>
    <property type="project" value="TreeGrafter"/>
</dbReference>
<keyword evidence="6" id="KW-0406">Ion transport</keyword>
<dbReference type="GO" id="GO:0015288">
    <property type="term" value="F:porin activity"/>
    <property type="evidence" value="ECO:0007669"/>
    <property type="project" value="UniProtKB-KW"/>
</dbReference>
<organism evidence="10 11">
    <name type="scientific">Palleronia abyssalis</name>
    <dbReference type="NCBI Taxonomy" id="1501240"/>
    <lineage>
        <taxon>Bacteria</taxon>
        <taxon>Pseudomonadati</taxon>
        <taxon>Pseudomonadota</taxon>
        <taxon>Alphaproteobacteria</taxon>
        <taxon>Rhodobacterales</taxon>
        <taxon>Roseobacteraceae</taxon>
        <taxon>Palleronia</taxon>
    </lineage>
</organism>
<evidence type="ECO:0000256" key="7">
    <source>
        <dbReference type="ARBA" id="ARBA00023114"/>
    </source>
</evidence>
<dbReference type="InterPro" id="IPR036998">
    <property type="entry name" value="Porin_LamB_sf"/>
</dbReference>
<evidence type="ECO:0000256" key="8">
    <source>
        <dbReference type="ARBA" id="ARBA00023136"/>
    </source>
</evidence>
<evidence type="ECO:0000256" key="6">
    <source>
        <dbReference type="ARBA" id="ARBA00023065"/>
    </source>
</evidence>
<dbReference type="EMBL" id="ONZF01000003">
    <property type="protein sequence ID" value="SPJ24009.1"/>
    <property type="molecule type" value="Genomic_DNA"/>
</dbReference>
<evidence type="ECO:0000256" key="1">
    <source>
        <dbReference type="ARBA" id="ARBA00004571"/>
    </source>
</evidence>
<keyword evidence="8" id="KW-0472">Membrane</keyword>
<dbReference type="AlphaFoldDB" id="A0A2R8BV26"/>
<comment type="similarity">
    <text evidence="2">Belongs to the porin LamB (TC 1.B.3) family.</text>
</comment>
<dbReference type="InterPro" id="IPR003192">
    <property type="entry name" value="Porin_LamB"/>
</dbReference>
<evidence type="ECO:0000256" key="4">
    <source>
        <dbReference type="ARBA" id="ARBA00022452"/>
    </source>
</evidence>
<evidence type="ECO:0000313" key="10">
    <source>
        <dbReference type="EMBL" id="SPJ24009.1"/>
    </source>
</evidence>
<evidence type="ECO:0000256" key="3">
    <source>
        <dbReference type="ARBA" id="ARBA00022448"/>
    </source>
</evidence>
<name>A0A2R8BV26_9RHOB</name>
<evidence type="ECO:0000256" key="2">
    <source>
        <dbReference type="ARBA" id="ARBA00007055"/>
    </source>
</evidence>
<keyword evidence="11" id="KW-1185">Reference proteome</keyword>
<sequence>MLHRGPFGAKLCWYKCSFLGSVMRATCIVVVFGAGLITGAHAQDRLDEESGWPTLYQSDSIELVSFGYLRSLGFGGRFDGGAQECFQLPDAPVKYRLGNECETYVEPGFTLTFGDREAGPTLLFQLRNAIIGTPINDYDDFEILTVESWVGLGEFTDQGPLAGARVWGGQRFYYRQDTHIHDFYYFNGTGLGYGIEQIPFGQGELAVALFEHSSFDIGTALDEDTPFRRVEARIEDWQHTETVLLRGAVDLRFAKSHAETRADFGGMATVEAEVSDIWQGSLSLTAQLGWGPGHTLTFASDATAPEGEVGARLVASYLTNRGDDFSMQATAVVEAQSRNREWLSIGARPLWRIGGDFHVGLEPGLDVTVEDGDAQILGKLTGALVWKPGGSDFFDRPAIRGYVTYADWNDEAETAGLGRVYPGTAGATYGVQVEHWW</sequence>
<gene>
    <name evidence="10" type="primary">lamB</name>
    <name evidence="10" type="ORF">PAA8504_01831</name>
</gene>
<keyword evidence="4" id="KW-1134">Transmembrane beta strand</keyword>
<comment type="subcellular location">
    <subcellularLocation>
        <location evidence="1">Cell outer membrane</location>
        <topology evidence="1">Multi-pass membrane protein</topology>
    </subcellularLocation>
</comment>
<accession>A0A2R8BV26</accession>
<dbReference type="SUPFAM" id="SSF56935">
    <property type="entry name" value="Porins"/>
    <property type="match status" value="1"/>
</dbReference>
<dbReference type="Proteomes" id="UP000244912">
    <property type="component" value="Unassembled WGS sequence"/>
</dbReference>
<keyword evidence="7" id="KW-0626">Porin</keyword>
<dbReference type="GO" id="GO:0006811">
    <property type="term" value="P:monoatomic ion transport"/>
    <property type="evidence" value="ECO:0007669"/>
    <property type="project" value="UniProtKB-KW"/>
</dbReference>
<dbReference type="InterPro" id="IPR050286">
    <property type="entry name" value="G_neg_Bact_CarbUptk_Porin"/>
</dbReference>
<dbReference type="Gene3D" id="2.40.170.10">
    <property type="entry name" value="Porin, LamB type"/>
    <property type="match status" value="1"/>
</dbReference>
<evidence type="ECO:0000313" key="11">
    <source>
        <dbReference type="Proteomes" id="UP000244912"/>
    </source>
</evidence>
<dbReference type="GO" id="GO:0015774">
    <property type="term" value="P:polysaccharide transport"/>
    <property type="evidence" value="ECO:0007669"/>
    <property type="project" value="TreeGrafter"/>
</dbReference>
<dbReference type="GO" id="GO:0046930">
    <property type="term" value="C:pore complex"/>
    <property type="evidence" value="ECO:0007669"/>
    <property type="project" value="UniProtKB-KW"/>
</dbReference>
<proteinExistence type="inferred from homology"/>